<dbReference type="PANTHER" id="PTHR45784">
    <property type="entry name" value="C-TYPE LECTIN DOMAIN FAMILY 20 MEMBER A-RELATED"/>
    <property type="match status" value="1"/>
</dbReference>
<evidence type="ECO:0000313" key="2">
    <source>
        <dbReference type="Ensembl" id="ENSAOCP00000014391.2"/>
    </source>
</evidence>
<sequence length="150" mass="17570">HTNTLLNMPSIFNSGFGLTSYSHIILREYHYVNLKMSWADAQQYCRVKYNDLATIESMDDVSRLKRPALETSAAWIGLTDDPKSWRGTMVSWRWSDNSTSWFRNWAYGEPDNRNIEHCAAESTNHLWADIPCSRKLPFWCQEGEKEIQIF</sequence>
<proteinExistence type="predicted"/>
<dbReference type="PANTHER" id="PTHR45784:SF3">
    <property type="entry name" value="C-TYPE LECTIN DOMAIN FAMILY 4 MEMBER K-LIKE-RELATED"/>
    <property type="match status" value="1"/>
</dbReference>
<dbReference type="GeneTree" id="ENSGT00940000163911"/>
<protein>
    <recommendedName>
        <fullName evidence="1">C-type lectin domain-containing protein</fullName>
    </recommendedName>
</protein>
<evidence type="ECO:0000259" key="1">
    <source>
        <dbReference type="PROSITE" id="PS50041"/>
    </source>
</evidence>
<reference evidence="2" key="3">
    <citation type="submission" date="2025-09" db="UniProtKB">
        <authorList>
            <consortium name="Ensembl"/>
        </authorList>
    </citation>
    <scope>IDENTIFICATION</scope>
</reference>
<dbReference type="AlphaFoldDB" id="A0A3Q1C1P3"/>
<dbReference type="SUPFAM" id="SSF56436">
    <property type="entry name" value="C-type lectin-like"/>
    <property type="match status" value="1"/>
</dbReference>
<dbReference type="Gene3D" id="3.10.100.10">
    <property type="entry name" value="Mannose-Binding Protein A, subunit A"/>
    <property type="match status" value="1"/>
</dbReference>
<name>A0A3Q1C1P3_AMPOC</name>
<keyword evidence="3" id="KW-1185">Reference proteome</keyword>
<organism evidence="2 3">
    <name type="scientific">Amphiprion ocellaris</name>
    <name type="common">Clown anemonefish</name>
    <dbReference type="NCBI Taxonomy" id="80972"/>
    <lineage>
        <taxon>Eukaryota</taxon>
        <taxon>Metazoa</taxon>
        <taxon>Chordata</taxon>
        <taxon>Craniata</taxon>
        <taxon>Vertebrata</taxon>
        <taxon>Euteleostomi</taxon>
        <taxon>Actinopterygii</taxon>
        <taxon>Neopterygii</taxon>
        <taxon>Teleostei</taxon>
        <taxon>Neoteleostei</taxon>
        <taxon>Acanthomorphata</taxon>
        <taxon>Ovalentaria</taxon>
        <taxon>Pomacentridae</taxon>
        <taxon>Amphiprion</taxon>
    </lineage>
</organism>
<dbReference type="InterPro" id="IPR016186">
    <property type="entry name" value="C-type_lectin-like/link_sf"/>
</dbReference>
<dbReference type="PROSITE" id="PS50041">
    <property type="entry name" value="C_TYPE_LECTIN_2"/>
    <property type="match status" value="1"/>
</dbReference>
<dbReference type="SMART" id="SM00034">
    <property type="entry name" value="CLECT"/>
    <property type="match status" value="1"/>
</dbReference>
<accession>A0A3Q1C1P3</accession>
<dbReference type="Proteomes" id="UP001501940">
    <property type="component" value="Chromosome 15"/>
</dbReference>
<evidence type="ECO:0000313" key="3">
    <source>
        <dbReference type="Proteomes" id="UP001501940"/>
    </source>
</evidence>
<dbReference type="Pfam" id="PF00059">
    <property type="entry name" value="Lectin_C"/>
    <property type="match status" value="1"/>
</dbReference>
<dbReference type="OMA" id="HIILREY"/>
<dbReference type="InterPro" id="IPR016187">
    <property type="entry name" value="CTDL_fold"/>
</dbReference>
<dbReference type="InterPro" id="IPR001304">
    <property type="entry name" value="C-type_lectin-like"/>
</dbReference>
<feature type="domain" description="C-type lectin" evidence="1">
    <location>
        <begin position="29"/>
        <end position="141"/>
    </location>
</feature>
<reference evidence="2" key="2">
    <citation type="submission" date="2025-08" db="UniProtKB">
        <authorList>
            <consortium name="Ensembl"/>
        </authorList>
    </citation>
    <scope>IDENTIFICATION</scope>
</reference>
<dbReference type="Ensembl" id="ENSAOCT00000022716.2">
    <property type="protein sequence ID" value="ENSAOCP00000014391.2"/>
    <property type="gene ID" value="ENSAOCG00000019094.2"/>
</dbReference>
<reference evidence="2 3" key="1">
    <citation type="submission" date="2022-01" db="EMBL/GenBank/DDBJ databases">
        <title>A chromosome-scale genome assembly of the false clownfish, Amphiprion ocellaris.</title>
        <authorList>
            <person name="Ryu T."/>
        </authorList>
    </citation>
    <scope>NUCLEOTIDE SEQUENCE [LARGE SCALE GENOMIC DNA]</scope>
</reference>